<proteinExistence type="predicted"/>
<dbReference type="InterPro" id="IPR001789">
    <property type="entry name" value="Sig_transdc_resp-reg_receiver"/>
</dbReference>
<reference evidence="8" key="2">
    <citation type="journal article" date="2021" name="Microbiome">
        <title>Successional dynamics and alternative stable states in a saline activated sludge microbial community over 9 years.</title>
        <authorList>
            <person name="Wang Y."/>
            <person name="Ye J."/>
            <person name="Ju F."/>
            <person name="Liu L."/>
            <person name="Boyd J.A."/>
            <person name="Deng Y."/>
            <person name="Parks D.H."/>
            <person name="Jiang X."/>
            <person name="Yin X."/>
            <person name="Woodcroft B.J."/>
            <person name="Tyson G.W."/>
            <person name="Hugenholtz P."/>
            <person name="Polz M.F."/>
            <person name="Zhang T."/>
        </authorList>
    </citation>
    <scope>NUCLEOTIDE SEQUENCE</scope>
    <source>
        <strain evidence="8">HKST-UBA02</strain>
    </source>
</reference>
<evidence type="ECO:0000313" key="8">
    <source>
        <dbReference type="EMBL" id="MCA9754802.1"/>
    </source>
</evidence>
<evidence type="ECO:0000256" key="4">
    <source>
        <dbReference type="ARBA" id="ARBA00023163"/>
    </source>
</evidence>
<name>A0A956N8Z5_UNCEI</name>
<dbReference type="SMART" id="SM00448">
    <property type="entry name" value="REC"/>
    <property type="match status" value="1"/>
</dbReference>
<feature type="domain" description="Response regulatory" evidence="7">
    <location>
        <begin position="7"/>
        <end position="121"/>
    </location>
</feature>
<feature type="modified residue" description="4-aspartylphosphate" evidence="5">
    <location>
        <position position="56"/>
    </location>
</feature>
<keyword evidence="3" id="KW-0238">DNA-binding</keyword>
<dbReference type="PANTHER" id="PTHR44688">
    <property type="entry name" value="DNA-BINDING TRANSCRIPTIONAL ACTIVATOR DEVR_DOSR"/>
    <property type="match status" value="1"/>
</dbReference>
<evidence type="ECO:0000256" key="3">
    <source>
        <dbReference type="ARBA" id="ARBA00023125"/>
    </source>
</evidence>
<dbReference type="Gene3D" id="3.40.50.2300">
    <property type="match status" value="1"/>
</dbReference>
<dbReference type="PRINTS" id="PR00038">
    <property type="entry name" value="HTHLUXR"/>
</dbReference>
<reference evidence="8" key="1">
    <citation type="submission" date="2020-04" db="EMBL/GenBank/DDBJ databases">
        <authorList>
            <person name="Zhang T."/>
        </authorList>
    </citation>
    <scope>NUCLEOTIDE SEQUENCE</scope>
    <source>
        <strain evidence="8">HKST-UBA02</strain>
    </source>
</reference>
<sequence length="204" mass="22949">MSKMDPTVFVVDDDEAIRKALKLLMKSVGLAVETYASAREYLDAYDPDRAGCLVLDIRMSGMSGIDLHRELLAKHAITPVIFITGHGDVSMAVQAMKDGAVDFIQKPFSDQTLLDRIQHSLKLDEDNRRALAQQQKISDRIQALTPREREVMELIVEGHPNKVVAHRLGISERTIEIHRSRVMKKLGATSLPHLVRMSLRAKEE</sequence>
<dbReference type="SUPFAM" id="SSF46894">
    <property type="entry name" value="C-terminal effector domain of the bipartite response regulators"/>
    <property type="match status" value="1"/>
</dbReference>
<protein>
    <submittedName>
        <fullName evidence="8">Response regulator transcription factor</fullName>
    </submittedName>
</protein>
<evidence type="ECO:0000256" key="2">
    <source>
        <dbReference type="ARBA" id="ARBA00023015"/>
    </source>
</evidence>
<evidence type="ECO:0000259" key="6">
    <source>
        <dbReference type="PROSITE" id="PS50043"/>
    </source>
</evidence>
<dbReference type="GO" id="GO:0003677">
    <property type="term" value="F:DNA binding"/>
    <property type="evidence" value="ECO:0007669"/>
    <property type="project" value="UniProtKB-KW"/>
</dbReference>
<dbReference type="Pfam" id="PF00196">
    <property type="entry name" value="GerE"/>
    <property type="match status" value="1"/>
</dbReference>
<dbReference type="EMBL" id="JAGQHS010000009">
    <property type="protein sequence ID" value="MCA9754802.1"/>
    <property type="molecule type" value="Genomic_DNA"/>
</dbReference>
<keyword evidence="4" id="KW-0804">Transcription</keyword>
<dbReference type="Pfam" id="PF00072">
    <property type="entry name" value="Response_reg"/>
    <property type="match status" value="1"/>
</dbReference>
<dbReference type="PROSITE" id="PS50043">
    <property type="entry name" value="HTH_LUXR_2"/>
    <property type="match status" value="1"/>
</dbReference>
<keyword evidence="1 5" id="KW-0597">Phosphoprotein</keyword>
<dbReference type="FunFam" id="3.40.50.2300:FF:000018">
    <property type="entry name" value="DNA-binding transcriptional regulator NtrC"/>
    <property type="match status" value="1"/>
</dbReference>
<dbReference type="Proteomes" id="UP000739538">
    <property type="component" value="Unassembled WGS sequence"/>
</dbReference>
<evidence type="ECO:0000313" key="9">
    <source>
        <dbReference type="Proteomes" id="UP000739538"/>
    </source>
</evidence>
<dbReference type="GO" id="GO:0006355">
    <property type="term" value="P:regulation of DNA-templated transcription"/>
    <property type="evidence" value="ECO:0007669"/>
    <property type="project" value="InterPro"/>
</dbReference>
<evidence type="ECO:0000259" key="7">
    <source>
        <dbReference type="PROSITE" id="PS50110"/>
    </source>
</evidence>
<dbReference type="PROSITE" id="PS00622">
    <property type="entry name" value="HTH_LUXR_1"/>
    <property type="match status" value="1"/>
</dbReference>
<dbReference type="InterPro" id="IPR036388">
    <property type="entry name" value="WH-like_DNA-bd_sf"/>
</dbReference>
<dbReference type="Gene3D" id="1.10.10.10">
    <property type="entry name" value="Winged helix-like DNA-binding domain superfamily/Winged helix DNA-binding domain"/>
    <property type="match status" value="1"/>
</dbReference>
<dbReference type="SMART" id="SM00421">
    <property type="entry name" value="HTH_LUXR"/>
    <property type="match status" value="1"/>
</dbReference>
<dbReference type="InterPro" id="IPR016032">
    <property type="entry name" value="Sig_transdc_resp-reg_C-effctor"/>
</dbReference>
<dbReference type="PROSITE" id="PS50110">
    <property type="entry name" value="RESPONSE_REGULATORY"/>
    <property type="match status" value="1"/>
</dbReference>
<accession>A0A956N8Z5</accession>
<comment type="caution">
    <text evidence="8">The sequence shown here is derived from an EMBL/GenBank/DDBJ whole genome shotgun (WGS) entry which is preliminary data.</text>
</comment>
<dbReference type="AlphaFoldDB" id="A0A956N8Z5"/>
<evidence type="ECO:0000256" key="5">
    <source>
        <dbReference type="PROSITE-ProRule" id="PRU00169"/>
    </source>
</evidence>
<feature type="domain" description="HTH luxR-type" evidence="6">
    <location>
        <begin position="137"/>
        <end position="202"/>
    </location>
</feature>
<dbReference type="GO" id="GO:0000160">
    <property type="term" value="P:phosphorelay signal transduction system"/>
    <property type="evidence" value="ECO:0007669"/>
    <property type="project" value="InterPro"/>
</dbReference>
<organism evidence="8 9">
    <name type="scientific">Eiseniibacteriota bacterium</name>
    <dbReference type="NCBI Taxonomy" id="2212470"/>
    <lineage>
        <taxon>Bacteria</taxon>
        <taxon>Candidatus Eiseniibacteriota</taxon>
    </lineage>
</organism>
<dbReference type="InterPro" id="IPR011006">
    <property type="entry name" value="CheY-like_superfamily"/>
</dbReference>
<dbReference type="SUPFAM" id="SSF52172">
    <property type="entry name" value="CheY-like"/>
    <property type="match status" value="1"/>
</dbReference>
<evidence type="ECO:0000256" key="1">
    <source>
        <dbReference type="ARBA" id="ARBA00022553"/>
    </source>
</evidence>
<dbReference type="PANTHER" id="PTHR44688:SF16">
    <property type="entry name" value="DNA-BINDING TRANSCRIPTIONAL ACTIVATOR DEVR_DOSR"/>
    <property type="match status" value="1"/>
</dbReference>
<dbReference type="CDD" id="cd17537">
    <property type="entry name" value="REC_FixJ"/>
    <property type="match status" value="1"/>
</dbReference>
<gene>
    <name evidence="8" type="ORF">KDA27_03300</name>
</gene>
<keyword evidence="2" id="KW-0805">Transcription regulation</keyword>
<dbReference type="InterPro" id="IPR000792">
    <property type="entry name" value="Tscrpt_reg_LuxR_C"/>
</dbReference>
<dbReference type="CDD" id="cd06170">
    <property type="entry name" value="LuxR_C_like"/>
    <property type="match status" value="1"/>
</dbReference>